<dbReference type="OrthoDB" id="3333873at2"/>
<dbReference type="InterPro" id="IPR012334">
    <property type="entry name" value="Pectin_lyas_fold"/>
</dbReference>
<keyword evidence="4" id="KW-1185">Reference proteome</keyword>
<keyword evidence="1" id="KW-0812">Transmembrane</keyword>
<evidence type="ECO:0000313" key="4">
    <source>
        <dbReference type="Proteomes" id="UP000223913"/>
    </source>
</evidence>
<organism evidence="3 4">
    <name type="scientific">Flavilitoribacter nigricans (strain ATCC 23147 / DSM 23189 / NBRC 102662 / NCIMB 1420 / SS-2)</name>
    <name type="common">Lewinella nigricans</name>
    <dbReference type="NCBI Taxonomy" id="1122177"/>
    <lineage>
        <taxon>Bacteria</taxon>
        <taxon>Pseudomonadati</taxon>
        <taxon>Bacteroidota</taxon>
        <taxon>Saprospiria</taxon>
        <taxon>Saprospirales</taxon>
        <taxon>Lewinellaceae</taxon>
        <taxon>Flavilitoribacter</taxon>
    </lineage>
</organism>
<dbReference type="InterPro" id="IPR039448">
    <property type="entry name" value="Beta_helix"/>
</dbReference>
<feature type="domain" description="Right handed beta helix" evidence="2">
    <location>
        <begin position="217"/>
        <end position="345"/>
    </location>
</feature>
<sequence>MFVAQPCSIIGIVIFKRDLMSSKLIAPFCLIAILLSVHLPATTYYLDYTNGSNANDGQSEANAWKDLFKIRDVGPMPGDVFLFKRGEVWPGLQMYVTASGTAGNPITYGAYGDLADDLPIITTVDALTDANTAGNWTESMTNIWTLSLPITPGRLYLDGTEYLRASTLADVGTSDSEGSFGHWFYDAAADLLYLYATENPAGLYSLFAGSKEFYSALVFDADYMIFENLDFRGGSGAALAVLGGANIEIRNCRLGNAGNTGVLLADATVSAMSQTSSNITVTDNVFDSDFTFFYGLGSERGCGDGLRLRKGANDCTVSNNTFINWAHNAIELLGDGATADGVNNNQFYDNHISAPDIPYAHPLGADGYSGKCQNNEFYRNYIEDCRTASQINGNNNWVHHNIIIGMRRSPSKAQATAHAFVLGIYGTGLVSENNRFDHNLIIDTDESAFLVRGYGYAGQVENNAIRNNILYETGLAPYGNAYPTGTGLVIYDTNLDGVGANTYQNNLFYSSILGPEAVYDQDNAMIYTSTEFNALNGTDGNTISANDTGDPLFTDFANGNFLPMDNSPAVNAGIDVGLLVDYALQDRFVGPAPDIGPLETDVTAPLPVEWGGFGLELVAETVELTWTTLLEVNADHFQVERSADGLHFTSIGRVMAVGNSSVPRDYQFTDNFPPVGLVYYRLRQVDVDGAFEYSSILSVDIAKEVELQLIRPYREQLQIVAPADWDWSGTTVRVFSMNGRKLLEAKGTDRISLRELPRAAYLVLLQSGGRSETFQFVK</sequence>
<dbReference type="Gene3D" id="2.160.20.10">
    <property type="entry name" value="Single-stranded right-handed beta-helix, Pectin lyase-like"/>
    <property type="match status" value="2"/>
</dbReference>
<keyword evidence="1" id="KW-0472">Membrane</keyword>
<evidence type="ECO:0000256" key="1">
    <source>
        <dbReference type="SAM" id="Phobius"/>
    </source>
</evidence>
<dbReference type="Proteomes" id="UP000223913">
    <property type="component" value="Unassembled WGS sequence"/>
</dbReference>
<evidence type="ECO:0000313" key="3">
    <source>
        <dbReference type="EMBL" id="PHN07762.1"/>
    </source>
</evidence>
<dbReference type="EMBL" id="PDUD01000006">
    <property type="protein sequence ID" value="PHN07762.1"/>
    <property type="molecule type" value="Genomic_DNA"/>
</dbReference>
<accession>A0A2D0NGZ2</accession>
<gene>
    <name evidence="3" type="ORF">CRP01_04780</name>
</gene>
<dbReference type="Pfam" id="PF13229">
    <property type="entry name" value="Beta_helix"/>
    <property type="match status" value="1"/>
</dbReference>
<name>A0A2D0NGZ2_FLAN2</name>
<reference evidence="3 4" key="1">
    <citation type="submission" date="2017-10" db="EMBL/GenBank/DDBJ databases">
        <title>The draft genome sequence of Lewinella nigricans NBRC 102662.</title>
        <authorList>
            <person name="Wang K."/>
        </authorList>
    </citation>
    <scope>NUCLEOTIDE SEQUENCE [LARGE SCALE GENOMIC DNA]</scope>
    <source>
        <strain evidence="3 4">NBRC 102662</strain>
    </source>
</reference>
<feature type="transmembrane region" description="Helical" evidence="1">
    <location>
        <begin position="24"/>
        <end position="46"/>
    </location>
</feature>
<protein>
    <recommendedName>
        <fullName evidence="2">Right handed beta helix domain-containing protein</fullName>
    </recommendedName>
</protein>
<dbReference type="SMART" id="SM00710">
    <property type="entry name" value="PbH1"/>
    <property type="match status" value="7"/>
</dbReference>
<proteinExistence type="predicted"/>
<dbReference type="InterPro" id="IPR011050">
    <property type="entry name" value="Pectin_lyase_fold/virulence"/>
</dbReference>
<keyword evidence="1" id="KW-1133">Transmembrane helix</keyword>
<dbReference type="InterPro" id="IPR006626">
    <property type="entry name" value="PbH1"/>
</dbReference>
<comment type="caution">
    <text evidence="3">The sequence shown here is derived from an EMBL/GenBank/DDBJ whole genome shotgun (WGS) entry which is preliminary data.</text>
</comment>
<dbReference type="SUPFAM" id="SSF51126">
    <property type="entry name" value="Pectin lyase-like"/>
    <property type="match status" value="2"/>
</dbReference>
<dbReference type="AlphaFoldDB" id="A0A2D0NGZ2"/>
<evidence type="ECO:0000259" key="2">
    <source>
        <dbReference type="Pfam" id="PF13229"/>
    </source>
</evidence>